<evidence type="ECO:0000256" key="3">
    <source>
        <dbReference type="ARBA" id="ARBA00022840"/>
    </source>
</evidence>
<dbReference type="EMBL" id="BAAAGX010000025">
    <property type="protein sequence ID" value="GAA0266572.1"/>
    <property type="molecule type" value="Genomic_DNA"/>
</dbReference>
<dbReference type="Proteomes" id="UP001500967">
    <property type="component" value="Unassembled WGS sequence"/>
</dbReference>
<comment type="caution">
    <text evidence="7">The sequence shown here is derived from an EMBL/GenBank/DDBJ whole genome shotgun (WGS) entry which is preliminary data.</text>
</comment>
<dbReference type="Gene3D" id="3.90.640.10">
    <property type="entry name" value="Actin, Chain A, domain 4"/>
    <property type="match status" value="1"/>
</dbReference>
<dbReference type="SUPFAM" id="SSF53067">
    <property type="entry name" value="Actin-like ATPase domain"/>
    <property type="match status" value="2"/>
</dbReference>
<evidence type="ECO:0000313" key="7">
    <source>
        <dbReference type="EMBL" id="GAA0266572.1"/>
    </source>
</evidence>
<evidence type="ECO:0000256" key="6">
    <source>
        <dbReference type="SAM" id="Phobius"/>
    </source>
</evidence>
<keyword evidence="5" id="KW-0143">Chaperone</keyword>
<dbReference type="PROSITE" id="PS01036">
    <property type="entry name" value="HSP70_3"/>
    <property type="match status" value="1"/>
</dbReference>
<evidence type="ECO:0000256" key="2">
    <source>
        <dbReference type="ARBA" id="ARBA00022741"/>
    </source>
</evidence>
<keyword evidence="4" id="KW-0346">Stress response</keyword>
<keyword evidence="2" id="KW-0547">Nucleotide-binding</keyword>
<keyword evidence="6" id="KW-1133">Transmembrane helix</keyword>
<gene>
    <name evidence="7" type="ORF">GCM10009539_61730</name>
</gene>
<dbReference type="Gene3D" id="3.30.420.40">
    <property type="match status" value="2"/>
</dbReference>
<keyword evidence="6" id="KW-0472">Membrane</keyword>
<evidence type="ECO:0000313" key="8">
    <source>
        <dbReference type="Proteomes" id="UP001500967"/>
    </source>
</evidence>
<sequence>MSGTTLAVDYGTSNTVALLRWPDQRIRPLLFDGSPLLPSAVYLEPGGTVRAGREAVRASRVRPACFEPHPKRRIDEGTLLLGEREISIADAIAATLGVVRDEAVRTAGAPPASVVLTFPAAWGAVRRAVLVDAAARAGLPAPTLVGEPVAAAAYYVEAHGGRIADGQSIVVYDLGAGTFDVSVVSSGFKTLTYAGLDDLGGVDLDALVVEAIGETFDPGSRAFRQLWDDARAAKESLSRRSSAEVLIPSADRDVQVTRDQFEAAARPLLERSVDVTAAAIDAAPGPVAGLFLVGGSTRVPLVATLLHQRLGIAPTVLDHPEIVVAEGALHAVPVEPPVAAEVPPAGRTIVSRPWLIALRGLAVQLAGGSTVLFALFGLAVTLFVLGDRHQFLPDAGSLVLYFAVLVAGAGVFGLGTDVTARAFDRVRLGFEPERLVVRAAPRAGHLLVRLGGRLLIGAAFAAAGAEVVWYGTRNATAWAVLIGCGAGLAGALASAVALSRHRPIRIDATGSSTADTELAWADLTAAEIRPAGWRRSRTLFVSPGPGVAPPSALRPVRGSEALRVLDLGAYSMPVGQVERAVGHYWRSVRDGTVPKVSR</sequence>
<evidence type="ECO:0008006" key="9">
    <source>
        <dbReference type="Google" id="ProtNLM"/>
    </source>
</evidence>
<evidence type="ECO:0000256" key="1">
    <source>
        <dbReference type="ARBA" id="ARBA00007381"/>
    </source>
</evidence>
<dbReference type="PRINTS" id="PR00301">
    <property type="entry name" value="HEATSHOCK70"/>
</dbReference>
<comment type="similarity">
    <text evidence="1">Belongs to the heat shock protein 70 family.</text>
</comment>
<keyword evidence="6" id="KW-0812">Transmembrane</keyword>
<reference evidence="8" key="1">
    <citation type="journal article" date="2019" name="Int. J. Syst. Evol. Microbiol.">
        <title>The Global Catalogue of Microorganisms (GCM) 10K type strain sequencing project: providing services to taxonomists for standard genome sequencing and annotation.</title>
        <authorList>
            <consortium name="The Broad Institute Genomics Platform"/>
            <consortium name="The Broad Institute Genome Sequencing Center for Infectious Disease"/>
            <person name="Wu L."/>
            <person name="Ma J."/>
        </authorList>
    </citation>
    <scope>NUCLEOTIDE SEQUENCE [LARGE SCALE GENOMIC DNA]</scope>
    <source>
        <strain evidence="8">JCM 10425</strain>
    </source>
</reference>
<name>A0ABP3EJW7_9ACTN</name>
<organism evidence="7 8">
    <name type="scientific">Cryptosporangium japonicum</name>
    <dbReference type="NCBI Taxonomy" id="80872"/>
    <lineage>
        <taxon>Bacteria</taxon>
        <taxon>Bacillati</taxon>
        <taxon>Actinomycetota</taxon>
        <taxon>Actinomycetes</taxon>
        <taxon>Cryptosporangiales</taxon>
        <taxon>Cryptosporangiaceae</taxon>
        <taxon>Cryptosporangium</taxon>
    </lineage>
</organism>
<protein>
    <recommendedName>
        <fullName evidence="9">Hsp70 protein</fullName>
    </recommendedName>
</protein>
<evidence type="ECO:0000256" key="5">
    <source>
        <dbReference type="ARBA" id="ARBA00023186"/>
    </source>
</evidence>
<feature type="transmembrane region" description="Helical" evidence="6">
    <location>
        <begin position="477"/>
        <end position="498"/>
    </location>
</feature>
<dbReference type="InterPro" id="IPR018181">
    <property type="entry name" value="Heat_shock_70_CS"/>
</dbReference>
<dbReference type="InterPro" id="IPR013126">
    <property type="entry name" value="Hsp_70_fam"/>
</dbReference>
<dbReference type="PANTHER" id="PTHR45639">
    <property type="entry name" value="HSC70CB, ISOFORM G-RELATED"/>
    <property type="match status" value="1"/>
</dbReference>
<accession>A0ABP3EJW7</accession>
<evidence type="ECO:0000256" key="4">
    <source>
        <dbReference type="ARBA" id="ARBA00023016"/>
    </source>
</evidence>
<proteinExistence type="inferred from homology"/>
<keyword evidence="3" id="KW-0067">ATP-binding</keyword>
<dbReference type="InterPro" id="IPR043129">
    <property type="entry name" value="ATPase_NBD"/>
</dbReference>
<feature type="transmembrane region" description="Helical" evidence="6">
    <location>
        <begin position="450"/>
        <end position="471"/>
    </location>
</feature>
<dbReference type="Pfam" id="PF00012">
    <property type="entry name" value="HSP70"/>
    <property type="match status" value="1"/>
</dbReference>
<dbReference type="PANTHER" id="PTHR45639:SF34">
    <property type="entry name" value="CHAPERONE PROTEIN DNAK"/>
    <property type="match status" value="1"/>
</dbReference>
<feature type="transmembrane region" description="Helical" evidence="6">
    <location>
        <begin position="398"/>
        <end position="420"/>
    </location>
</feature>
<keyword evidence="8" id="KW-1185">Reference proteome</keyword>
<dbReference type="RefSeq" id="WP_344652427.1">
    <property type="nucleotide sequence ID" value="NZ_BAAAGX010000025.1"/>
</dbReference>
<feature type="transmembrane region" description="Helical" evidence="6">
    <location>
        <begin position="361"/>
        <end position="386"/>
    </location>
</feature>